<evidence type="ECO:0000313" key="1">
    <source>
        <dbReference type="EMBL" id="MBX60514.1"/>
    </source>
</evidence>
<reference evidence="1" key="1">
    <citation type="submission" date="2018-02" db="EMBL/GenBank/DDBJ databases">
        <title>Rhizophora mucronata_Transcriptome.</title>
        <authorList>
            <person name="Meera S.P."/>
            <person name="Sreeshan A."/>
            <person name="Augustine A."/>
        </authorList>
    </citation>
    <scope>NUCLEOTIDE SEQUENCE</scope>
    <source>
        <tissue evidence="1">Leaf</tissue>
    </source>
</reference>
<dbReference type="EMBL" id="GGEC01080030">
    <property type="protein sequence ID" value="MBX60514.1"/>
    <property type="molecule type" value="Transcribed_RNA"/>
</dbReference>
<organism evidence="1">
    <name type="scientific">Rhizophora mucronata</name>
    <name type="common">Asiatic mangrove</name>
    <dbReference type="NCBI Taxonomy" id="61149"/>
    <lineage>
        <taxon>Eukaryota</taxon>
        <taxon>Viridiplantae</taxon>
        <taxon>Streptophyta</taxon>
        <taxon>Embryophyta</taxon>
        <taxon>Tracheophyta</taxon>
        <taxon>Spermatophyta</taxon>
        <taxon>Magnoliopsida</taxon>
        <taxon>eudicotyledons</taxon>
        <taxon>Gunneridae</taxon>
        <taxon>Pentapetalae</taxon>
        <taxon>rosids</taxon>
        <taxon>fabids</taxon>
        <taxon>Malpighiales</taxon>
        <taxon>Rhizophoraceae</taxon>
        <taxon>Rhizophora</taxon>
    </lineage>
</organism>
<proteinExistence type="predicted"/>
<dbReference type="AlphaFoldDB" id="A0A2P2Q0M2"/>
<sequence length="20" mass="2317">MIPYASQIELLHMVITCNCH</sequence>
<accession>A0A2P2Q0M2</accession>
<protein>
    <submittedName>
        <fullName evidence="1">Uncharacterized protein</fullName>
    </submittedName>
</protein>
<name>A0A2P2Q0M2_RHIMU</name>